<dbReference type="Gene3D" id="2.40.160.210">
    <property type="entry name" value="Acyl-CoA thioesterase, double hotdog domain"/>
    <property type="match status" value="1"/>
</dbReference>
<keyword evidence="6" id="KW-1185">Reference proteome</keyword>
<reference evidence="5 6" key="1">
    <citation type="journal article" date="2012" name="J. Bacteriol.">
        <title>Genome sequence of Mycobacterium hassiacum DSM 44199, a rare source of heat-stable mycobacterial proteins.</title>
        <authorList>
            <person name="Tiago I."/>
            <person name="Maranha A."/>
            <person name="Mendes V."/>
            <person name="Alarico S."/>
            <person name="Moynihan P.J."/>
            <person name="Clarke A.J."/>
            <person name="Macedo-Ribeiro S."/>
            <person name="Pereira P.J."/>
            <person name="Empadinhas N."/>
        </authorList>
    </citation>
    <scope>NUCLEOTIDE SEQUENCE [LARGE SCALE GENOMIC DNA]</scope>
    <source>
        <strain evidence="6">DSM 44199 / CIP 105218 / JCM 12690 / 3849</strain>
    </source>
</reference>
<dbReference type="OrthoDB" id="9781019at2"/>
<dbReference type="GO" id="GO:0047617">
    <property type="term" value="F:fatty acyl-CoA hydrolase activity"/>
    <property type="evidence" value="ECO:0007669"/>
    <property type="project" value="InterPro"/>
</dbReference>
<dbReference type="CDD" id="cd03445">
    <property type="entry name" value="Thioesterase_II_repeat2"/>
    <property type="match status" value="1"/>
</dbReference>
<evidence type="ECO:0000313" key="5">
    <source>
        <dbReference type="EMBL" id="EKF25041.1"/>
    </source>
</evidence>
<protein>
    <submittedName>
        <fullName evidence="5">Thioesterase-like superfamily protein</fullName>
    </submittedName>
</protein>
<dbReference type="InterPro" id="IPR049450">
    <property type="entry name" value="ACOT8-like_C"/>
</dbReference>
<comment type="caution">
    <text evidence="5">The sequence shown here is derived from an EMBL/GenBank/DDBJ whole genome shotgun (WGS) entry which is preliminary data.</text>
</comment>
<dbReference type="InterPro" id="IPR003703">
    <property type="entry name" value="Acyl_CoA_thio"/>
</dbReference>
<dbReference type="PATRIC" id="fig|1122247.3.peg.881"/>
<dbReference type="GO" id="GO:0009062">
    <property type="term" value="P:fatty acid catabolic process"/>
    <property type="evidence" value="ECO:0007669"/>
    <property type="project" value="TreeGrafter"/>
</dbReference>
<sequence>MTPAARPSREVFDAEQAVPTSVADLLRLHPLPHDRFRADPAGTTGGRAIYGGQVAAQALRAAGLTVPDDRITHSLHAYFLTAGDAGRPIELRVERGRDGGRYSSRRVSAIQDDTLIFSMLCSFVRASAGAPEFQPTPMPPAEPPGELVTHQLNASRTFDVEAKVPTDSEPWYRWPARLWLRIREPLPDDPNARACGVVFLSDLCTGLSRAPHIEQVGLLPSIDHAVWLHRGGDPNQWLLIDLHPQSTSGGRGMYTGQIFDADGTLLASLAQECLFDFPRKK</sequence>
<dbReference type="Pfam" id="PF20789">
    <property type="entry name" value="4HBT_3C"/>
    <property type="match status" value="1"/>
</dbReference>
<proteinExistence type="inferred from homology"/>
<dbReference type="PANTHER" id="PTHR11066:SF34">
    <property type="entry name" value="ACYL-COENZYME A THIOESTERASE 8"/>
    <property type="match status" value="1"/>
</dbReference>
<dbReference type="InterPro" id="IPR042171">
    <property type="entry name" value="Acyl-CoA_hotdog"/>
</dbReference>
<feature type="domain" description="Acyl-CoA thioesterase-like N-terminal HotDog" evidence="3">
    <location>
        <begin position="44"/>
        <end position="123"/>
    </location>
</feature>
<dbReference type="SUPFAM" id="SSF54637">
    <property type="entry name" value="Thioesterase/thiol ester dehydrase-isomerase"/>
    <property type="match status" value="2"/>
</dbReference>
<dbReference type="Pfam" id="PF13622">
    <property type="entry name" value="4HBT_3"/>
    <property type="match status" value="1"/>
</dbReference>
<keyword evidence="2" id="KW-0378">Hydrolase</keyword>
<dbReference type="RefSeq" id="WP_005625168.1">
    <property type="nucleotide sequence ID" value="NZ_AMRA01000024.1"/>
</dbReference>
<dbReference type="eggNOG" id="COG1946">
    <property type="taxonomic scope" value="Bacteria"/>
</dbReference>
<dbReference type="Proteomes" id="UP000006265">
    <property type="component" value="Unassembled WGS sequence"/>
</dbReference>
<dbReference type="InterPro" id="IPR029069">
    <property type="entry name" value="HotDog_dom_sf"/>
</dbReference>
<dbReference type="AlphaFoldDB" id="K5BHP4"/>
<comment type="similarity">
    <text evidence="1">Belongs to the C/M/P thioester hydrolase family.</text>
</comment>
<evidence type="ECO:0000259" key="4">
    <source>
        <dbReference type="Pfam" id="PF20789"/>
    </source>
</evidence>
<gene>
    <name evidence="5" type="ORF">C731_0917</name>
</gene>
<dbReference type="CDD" id="cd03444">
    <property type="entry name" value="Thioesterase_II_repeat1"/>
    <property type="match status" value="1"/>
</dbReference>
<feature type="domain" description="Acyl-CoA thioesterase-like C-terminal" evidence="4">
    <location>
        <begin position="146"/>
        <end position="274"/>
    </location>
</feature>
<name>K5BHP4_MYCHD</name>
<evidence type="ECO:0000256" key="1">
    <source>
        <dbReference type="ARBA" id="ARBA00006538"/>
    </source>
</evidence>
<evidence type="ECO:0000256" key="2">
    <source>
        <dbReference type="ARBA" id="ARBA00022801"/>
    </source>
</evidence>
<dbReference type="PANTHER" id="PTHR11066">
    <property type="entry name" value="ACYL-COA THIOESTERASE"/>
    <property type="match status" value="1"/>
</dbReference>
<dbReference type="STRING" id="1122247.GCA_000379865_03390"/>
<evidence type="ECO:0000313" key="6">
    <source>
        <dbReference type="Proteomes" id="UP000006265"/>
    </source>
</evidence>
<evidence type="ECO:0000259" key="3">
    <source>
        <dbReference type="Pfam" id="PF13622"/>
    </source>
</evidence>
<accession>K5BHP4</accession>
<dbReference type="InterPro" id="IPR049449">
    <property type="entry name" value="TesB_ACOT8-like_N"/>
</dbReference>
<organism evidence="5 6">
    <name type="scientific">Mycolicibacterium hassiacum (strain DSM 44199 / CIP 105218 / JCM 12690 / 3849)</name>
    <name type="common">Mycobacterium hassiacum</name>
    <dbReference type="NCBI Taxonomy" id="1122247"/>
    <lineage>
        <taxon>Bacteria</taxon>
        <taxon>Bacillati</taxon>
        <taxon>Actinomycetota</taxon>
        <taxon>Actinomycetes</taxon>
        <taxon>Mycobacteriales</taxon>
        <taxon>Mycobacteriaceae</taxon>
        <taxon>Mycolicibacterium</taxon>
    </lineage>
</organism>
<dbReference type="GO" id="GO:0006637">
    <property type="term" value="P:acyl-CoA metabolic process"/>
    <property type="evidence" value="ECO:0007669"/>
    <property type="project" value="InterPro"/>
</dbReference>
<dbReference type="EMBL" id="AMRA01000024">
    <property type="protein sequence ID" value="EKF25041.1"/>
    <property type="molecule type" value="Genomic_DNA"/>
</dbReference>